<dbReference type="Proteomes" id="UP000694866">
    <property type="component" value="Unplaced"/>
</dbReference>
<dbReference type="PANTHER" id="PTHR48021:SF1">
    <property type="entry name" value="GH07001P-RELATED"/>
    <property type="match status" value="1"/>
</dbReference>
<evidence type="ECO:0000256" key="6">
    <source>
        <dbReference type="ARBA" id="ARBA00022989"/>
    </source>
</evidence>
<dbReference type="InterPro" id="IPR036259">
    <property type="entry name" value="MFS_trans_sf"/>
</dbReference>
<dbReference type="AlphaFoldDB" id="A0A9R1T971"/>
<feature type="transmembrane region" description="Helical" evidence="9">
    <location>
        <begin position="111"/>
        <end position="132"/>
    </location>
</feature>
<dbReference type="InterPro" id="IPR005829">
    <property type="entry name" value="Sugar_transporter_CS"/>
</dbReference>
<name>A0A9R1T971_9HYME</name>
<accession>A0A9R1TAF5</accession>
<feature type="transmembrane region" description="Helical" evidence="9">
    <location>
        <begin position="320"/>
        <end position="343"/>
    </location>
</feature>
<sequence length="481" mass="53115">MTTSSSTKIFKLWPQWLAACTIHVLALLVGLAIGSTSPFLARLTRGTEEITITSDEASWIASLFSLTRPIGAIIAAIIARRLGSKKSVLLGGIPHALAWTCLLIKQSLPWIYASRIMSGFGLGMYYSTFPLYIGEIADPRVRGALISIIVQGLAIGTLLGNLLGAYVEIVTFAVISLLVTGLFFFPFMFFPDSPLYLVQNGRMEQAEMALQWFNRRSDVKTELESLKTFTGTQPNLSLWQSLLQLSTRLHAKIVVIVLFIYIFMQMAGLFTIGLYMEILLTSSLRVDVITPSLVVVIAGLVAIVSSLISMYTNDYFGRRIMLAASCIGVSVNLSLLGINSLLIRNGFGDPILQWLSISGMMMYQFFIYMGMLPISNCLMAELFPPQLREIGPCLANITSGVFAFLMSKSYQPLLDATSTEFMFWFYALVAFGMLIFTIAAIPETKGKSLQEIQRMLRGVCASENNGSPDKSQKEEVDSTRM</sequence>
<keyword evidence="5 9" id="KW-0812">Transmembrane</keyword>
<dbReference type="InterPro" id="IPR050549">
    <property type="entry name" value="MFS_Trehalose_Transporter"/>
</dbReference>
<feature type="transmembrane region" description="Helical" evidence="9">
    <location>
        <begin position="144"/>
        <end position="163"/>
    </location>
</feature>
<dbReference type="Gene3D" id="1.20.1250.20">
    <property type="entry name" value="MFS general substrate transporter like domains"/>
    <property type="match status" value="1"/>
</dbReference>
<dbReference type="RefSeq" id="XP_011305794.1">
    <property type="nucleotide sequence ID" value="XM_011307492.1"/>
</dbReference>
<dbReference type="InterPro" id="IPR005828">
    <property type="entry name" value="MFS_sugar_transport-like"/>
</dbReference>
<dbReference type="Pfam" id="PF00083">
    <property type="entry name" value="Sugar_tr"/>
    <property type="match status" value="1"/>
</dbReference>
<reference evidence="12 13" key="1">
    <citation type="submission" date="2025-04" db="UniProtKB">
        <authorList>
            <consortium name="RefSeq"/>
        </authorList>
    </citation>
    <scope>IDENTIFICATION</scope>
    <source>
        <strain evidence="12 13">USDA-PBARC FA_bdor</strain>
        <tissue evidence="12 13">Whole organism</tissue>
    </source>
</reference>
<dbReference type="OrthoDB" id="6133115at2759"/>
<evidence type="ECO:0000256" key="8">
    <source>
        <dbReference type="SAM" id="MobiDB-lite"/>
    </source>
</evidence>
<evidence type="ECO:0000259" key="10">
    <source>
        <dbReference type="PROSITE" id="PS50850"/>
    </source>
</evidence>
<proteinExistence type="predicted"/>
<evidence type="ECO:0000256" key="4">
    <source>
        <dbReference type="ARBA" id="ARBA00022597"/>
    </source>
</evidence>
<dbReference type="KEGG" id="fas:105268171"/>
<evidence type="ECO:0000256" key="1">
    <source>
        <dbReference type="ARBA" id="ARBA00004651"/>
    </source>
</evidence>
<feature type="transmembrane region" description="Helical" evidence="9">
    <location>
        <begin position="253"/>
        <end position="276"/>
    </location>
</feature>
<evidence type="ECO:0000313" key="11">
    <source>
        <dbReference type="Proteomes" id="UP000694866"/>
    </source>
</evidence>
<organism evidence="11 12">
    <name type="scientific">Fopius arisanus</name>
    <dbReference type="NCBI Taxonomy" id="64838"/>
    <lineage>
        <taxon>Eukaryota</taxon>
        <taxon>Metazoa</taxon>
        <taxon>Ecdysozoa</taxon>
        <taxon>Arthropoda</taxon>
        <taxon>Hexapoda</taxon>
        <taxon>Insecta</taxon>
        <taxon>Pterygota</taxon>
        <taxon>Neoptera</taxon>
        <taxon>Endopterygota</taxon>
        <taxon>Hymenoptera</taxon>
        <taxon>Apocrita</taxon>
        <taxon>Ichneumonoidea</taxon>
        <taxon>Braconidae</taxon>
        <taxon>Opiinae</taxon>
        <taxon>Fopius</taxon>
    </lineage>
</organism>
<feature type="transmembrane region" description="Helical" evidence="9">
    <location>
        <begin position="169"/>
        <end position="190"/>
    </location>
</feature>
<feature type="region of interest" description="Disordered" evidence="8">
    <location>
        <begin position="461"/>
        <end position="481"/>
    </location>
</feature>
<evidence type="ECO:0000256" key="2">
    <source>
        <dbReference type="ARBA" id="ARBA00022448"/>
    </source>
</evidence>
<dbReference type="SUPFAM" id="SSF103473">
    <property type="entry name" value="MFS general substrate transporter"/>
    <property type="match status" value="1"/>
</dbReference>
<evidence type="ECO:0000256" key="9">
    <source>
        <dbReference type="SAM" id="Phobius"/>
    </source>
</evidence>
<evidence type="ECO:0000313" key="12">
    <source>
        <dbReference type="RefSeq" id="XP_011305794.1"/>
    </source>
</evidence>
<feature type="transmembrane region" description="Helical" evidence="9">
    <location>
        <begin position="422"/>
        <end position="441"/>
    </location>
</feature>
<dbReference type="RefSeq" id="XP_011305795.1">
    <property type="nucleotide sequence ID" value="XM_011307493.1"/>
</dbReference>
<protein>
    <submittedName>
        <fullName evidence="12 13">Facilitated trehalose transporter Tret1-like</fullName>
    </submittedName>
</protein>
<feature type="transmembrane region" description="Helical" evidence="9">
    <location>
        <begin position="363"/>
        <end position="383"/>
    </location>
</feature>
<gene>
    <name evidence="12 13" type="primary">LOC105268171</name>
</gene>
<evidence type="ECO:0000256" key="5">
    <source>
        <dbReference type="ARBA" id="ARBA00022692"/>
    </source>
</evidence>
<dbReference type="GO" id="GO:0022857">
    <property type="term" value="F:transmembrane transporter activity"/>
    <property type="evidence" value="ECO:0007669"/>
    <property type="project" value="InterPro"/>
</dbReference>
<keyword evidence="6 9" id="KW-1133">Transmembrane helix</keyword>
<feature type="transmembrane region" description="Helical" evidence="9">
    <location>
        <begin position="58"/>
        <end position="79"/>
    </location>
</feature>
<dbReference type="PANTHER" id="PTHR48021">
    <property type="match status" value="1"/>
</dbReference>
<evidence type="ECO:0000256" key="3">
    <source>
        <dbReference type="ARBA" id="ARBA00022475"/>
    </source>
</evidence>
<keyword evidence="3" id="KW-1003">Cell membrane</keyword>
<accession>A0A9R1T971</accession>
<feature type="transmembrane region" description="Helical" evidence="9">
    <location>
        <begin position="288"/>
        <end position="308"/>
    </location>
</feature>
<dbReference type="GO" id="GO:0005886">
    <property type="term" value="C:plasma membrane"/>
    <property type="evidence" value="ECO:0007669"/>
    <property type="project" value="UniProtKB-SubCell"/>
</dbReference>
<dbReference type="GeneID" id="105268171"/>
<comment type="subcellular location">
    <subcellularLocation>
        <location evidence="1">Cell membrane</location>
        <topology evidence="1">Multi-pass membrane protein</topology>
    </subcellularLocation>
</comment>
<feature type="domain" description="Major facilitator superfamily (MFS) profile" evidence="10">
    <location>
        <begin position="18"/>
        <end position="445"/>
    </location>
</feature>
<keyword evidence="11" id="KW-1185">Reference proteome</keyword>
<keyword evidence="2" id="KW-0813">Transport</keyword>
<keyword evidence="4" id="KW-0762">Sugar transport</keyword>
<dbReference type="FunFam" id="1.20.1250.20:FF:000218">
    <property type="entry name" value="facilitated trehalose transporter Tret1"/>
    <property type="match status" value="1"/>
</dbReference>
<dbReference type="InterPro" id="IPR020846">
    <property type="entry name" value="MFS_dom"/>
</dbReference>
<keyword evidence="7 9" id="KW-0472">Membrane</keyword>
<evidence type="ECO:0000256" key="7">
    <source>
        <dbReference type="ARBA" id="ARBA00023136"/>
    </source>
</evidence>
<feature type="compositionally biased region" description="Basic and acidic residues" evidence="8">
    <location>
        <begin position="470"/>
        <end position="481"/>
    </location>
</feature>
<evidence type="ECO:0000313" key="13">
    <source>
        <dbReference type="RefSeq" id="XP_011305795.1"/>
    </source>
</evidence>
<dbReference type="PROSITE" id="PS00217">
    <property type="entry name" value="SUGAR_TRANSPORT_2"/>
    <property type="match status" value="1"/>
</dbReference>
<dbReference type="PROSITE" id="PS50850">
    <property type="entry name" value="MFS"/>
    <property type="match status" value="1"/>
</dbReference>